<proteinExistence type="predicted"/>
<organism evidence="1 2">
    <name type="scientific">Lentinula raphanica</name>
    <dbReference type="NCBI Taxonomy" id="153919"/>
    <lineage>
        <taxon>Eukaryota</taxon>
        <taxon>Fungi</taxon>
        <taxon>Dikarya</taxon>
        <taxon>Basidiomycota</taxon>
        <taxon>Agaricomycotina</taxon>
        <taxon>Agaricomycetes</taxon>
        <taxon>Agaricomycetidae</taxon>
        <taxon>Agaricales</taxon>
        <taxon>Marasmiineae</taxon>
        <taxon>Omphalotaceae</taxon>
        <taxon>Lentinula</taxon>
    </lineage>
</organism>
<dbReference type="GO" id="GO:0005634">
    <property type="term" value="C:nucleus"/>
    <property type="evidence" value="ECO:0007669"/>
    <property type="project" value="TreeGrafter"/>
</dbReference>
<dbReference type="InterPro" id="IPR052717">
    <property type="entry name" value="Vacuolar_transposase_reg"/>
</dbReference>
<dbReference type="Proteomes" id="UP001163846">
    <property type="component" value="Unassembled WGS sequence"/>
</dbReference>
<gene>
    <name evidence="1" type="ORF">F5878DRAFT_652168</name>
</gene>
<dbReference type="GO" id="GO:0006357">
    <property type="term" value="P:regulation of transcription by RNA polymerase II"/>
    <property type="evidence" value="ECO:0007669"/>
    <property type="project" value="TreeGrafter"/>
</dbReference>
<dbReference type="PANTHER" id="PTHR46169:SF29">
    <property type="entry name" value="DNA REPLICATION-RELATED ELEMENT FACTOR, ISOFORM A"/>
    <property type="match status" value="1"/>
</dbReference>
<comment type="caution">
    <text evidence="1">The sequence shown here is derived from an EMBL/GenBank/DDBJ whole genome shotgun (WGS) entry which is preliminary data.</text>
</comment>
<dbReference type="SUPFAM" id="SSF53098">
    <property type="entry name" value="Ribonuclease H-like"/>
    <property type="match status" value="1"/>
</dbReference>
<reference evidence="1" key="1">
    <citation type="submission" date="2022-08" db="EMBL/GenBank/DDBJ databases">
        <authorList>
            <consortium name="DOE Joint Genome Institute"/>
            <person name="Min B."/>
            <person name="Riley R."/>
            <person name="Sierra-Patev S."/>
            <person name="Naranjo-Ortiz M."/>
            <person name="Looney B."/>
            <person name="Konkel Z."/>
            <person name="Slot J.C."/>
            <person name="Sakamoto Y."/>
            <person name="Steenwyk J.L."/>
            <person name="Rokas A."/>
            <person name="Carro J."/>
            <person name="Camarero S."/>
            <person name="Ferreira P."/>
            <person name="Molpeceres G."/>
            <person name="Ruiz-Duenas F.J."/>
            <person name="Serrano A."/>
            <person name="Henrissat B."/>
            <person name="Drula E."/>
            <person name="Hughes K.W."/>
            <person name="Mata J.L."/>
            <person name="Ishikawa N.K."/>
            <person name="Vargas-Isla R."/>
            <person name="Ushijima S."/>
            <person name="Smith C.A."/>
            <person name="Ahrendt S."/>
            <person name="Andreopoulos W."/>
            <person name="He G."/>
            <person name="Labutti K."/>
            <person name="Lipzen A."/>
            <person name="Ng V."/>
            <person name="Sandor L."/>
            <person name="Barry K."/>
            <person name="Martinez A.T."/>
            <person name="Xiao Y."/>
            <person name="Gibbons J.G."/>
            <person name="Terashima K."/>
            <person name="Hibbett D.S."/>
            <person name="Grigoriev I.V."/>
        </authorList>
    </citation>
    <scope>NUCLEOTIDE SEQUENCE</scope>
    <source>
        <strain evidence="1">TFB9207</strain>
    </source>
</reference>
<sequence>MITLDNAQNNNTMMRSLQSRLKDLEIPFDSEGNRIRYVGLIACARKLVNTCRASGRRREALQDAIDSIRRATTAANEESSEQAPLMRQLVLLRDVDTRWSSIFLMIDRMLELYPAIEVLAEDEPDVKEVLLTRFDLGVLDDVRKFLKAFHLVQELASASKTPTLAMVLPLYEHLIQNLNMLKTVLPYLLHIITSALDKIHEYVRKSRVTNMYVFAMLINPMSKLLWIDKNWSSEEIRNAKEAIRSVVSIVI</sequence>
<name>A0AA38UED1_9AGAR</name>
<dbReference type="PANTHER" id="PTHR46169">
    <property type="entry name" value="DNA REPLICATION-RELATED ELEMENT FACTOR, ISOFORM A"/>
    <property type="match status" value="1"/>
</dbReference>
<evidence type="ECO:0000313" key="1">
    <source>
        <dbReference type="EMBL" id="KAJ3838246.1"/>
    </source>
</evidence>
<dbReference type="AlphaFoldDB" id="A0AA38UED1"/>
<accession>A0AA38UED1</accession>
<dbReference type="InterPro" id="IPR012337">
    <property type="entry name" value="RNaseH-like_sf"/>
</dbReference>
<evidence type="ECO:0000313" key="2">
    <source>
        <dbReference type="Proteomes" id="UP001163846"/>
    </source>
</evidence>
<protein>
    <submittedName>
        <fullName evidence="1">Ribonuclease H-like domain-containing protein</fullName>
    </submittedName>
</protein>
<dbReference type="EMBL" id="MU806193">
    <property type="protein sequence ID" value="KAJ3838246.1"/>
    <property type="molecule type" value="Genomic_DNA"/>
</dbReference>
<keyword evidence="2" id="KW-1185">Reference proteome</keyword>